<dbReference type="SUPFAM" id="SSF53335">
    <property type="entry name" value="S-adenosyl-L-methionine-dependent methyltransferases"/>
    <property type="match status" value="1"/>
</dbReference>
<dbReference type="AlphaFoldDB" id="A0A4Y8KX54"/>
<name>A0A4Y8KX54_9BACT</name>
<dbReference type="Pfam" id="PF03602">
    <property type="entry name" value="Cons_hypoth95"/>
    <property type="match status" value="1"/>
</dbReference>
<accession>A0A4Y8KX54</accession>
<dbReference type="OrthoDB" id="9805492at2"/>
<reference evidence="1 2" key="1">
    <citation type="submission" date="2019-03" db="EMBL/GenBank/DDBJ databases">
        <title>San Antonio Military Medical Center submission to MRSN (WRAIR), pending publication.</title>
        <authorList>
            <person name="Blyth D.M."/>
            <person name="Mccarthy S.L."/>
            <person name="Schall S.E."/>
            <person name="Stam J.A."/>
            <person name="Ong A.C."/>
            <person name="Mcgann P.T."/>
        </authorList>
    </citation>
    <scope>NUCLEOTIDE SEQUENCE [LARGE SCALE GENOMIC DNA]</scope>
    <source>
        <strain evidence="1 2">MRSN571793</strain>
    </source>
</reference>
<protein>
    <submittedName>
        <fullName evidence="1">Oxidoreductase</fullName>
    </submittedName>
</protein>
<dbReference type="Gene3D" id="2.60.40.1180">
    <property type="entry name" value="Golgi alpha-mannosidase II"/>
    <property type="match status" value="1"/>
</dbReference>
<comment type="caution">
    <text evidence="1">The sequence shown here is derived from an EMBL/GenBank/DDBJ whole genome shotgun (WGS) entry which is preliminary data.</text>
</comment>
<dbReference type="Gene3D" id="3.40.50.150">
    <property type="entry name" value="Vaccinia Virus protein VP39"/>
    <property type="match status" value="1"/>
</dbReference>
<sequence length="298" mass="34601">MLLLEPKYWKDYELIDSGDYEKLERFGKYIISRPEPQAVWQKTLSENEWIRMADATFKREKGKSSNDGNERGEWIQKKGMPDQWFIAYDYKDMHLRFRLGLTSFKHVGVFPEQAENWNFIYDTIQSLNVNEPKILNLFAYTGGASIAAKSAGADVTHVDSVKQVITWSRENMEASSLDNIRWIVEDALKFCRREVKRGKKYNGIILDPPAYGRGPDGERWILEENIAEIMSLCRELLDEHDSFLILNLYSMGFSAVIAENLLKDYFPKAKSFEYGELIIPEQSGKRLPLSIYARLKTI</sequence>
<evidence type="ECO:0000313" key="1">
    <source>
        <dbReference type="EMBL" id="TFD93231.1"/>
    </source>
</evidence>
<dbReference type="InterPro" id="IPR013780">
    <property type="entry name" value="Glyco_hydro_b"/>
</dbReference>
<dbReference type="STRING" id="1121485.GCA_000426485_03459"/>
<proteinExistence type="predicted"/>
<evidence type="ECO:0000313" key="2">
    <source>
        <dbReference type="Proteomes" id="UP000297861"/>
    </source>
</evidence>
<dbReference type="RefSeq" id="WP_134437348.1">
    <property type="nucleotide sequence ID" value="NZ_SOML01000013.1"/>
</dbReference>
<dbReference type="InterPro" id="IPR029063">
    <property type="entry name" value="SAM-dependent_MTases_sf"/>
</dbReference>
<gene>
    <name evidence="1" type="ORF">E2605_17265</name>
</gene>
<dbReference type="EMBL" id="SOML01000013">
    <property type="protein sequence ID" value="TFD93231.1"/>
    <property type="molecule type" value="Genomic_DNA"/>
</dbReference>
<dbReference type="PANTHER" id="PTHR43042:SF2">
    <property type="entry name" value="SAM-DEPENDENT METHYLTRANSFERASE"/>
    <property type="match status" value="1"/>
</dbReference>
<dbReference type="GO" id="GO:0008168">
    <property type="term" value="F:methyltransferase activity"/>
    <property type="evidence" value="ECO:0007669"/>
    <property type="project" value="UniProtKB-KW"/>
</dbReference>
<keyword evidence="2" id="KW-1185">Reference proteome</keyword>
<dbReference type="GO" id="GO:0032259">
    <property type="term" value="P:methylation"/>
    <property type="evidence" value="ECO:0007669"/>
    <property type="project" value="UniProtKB-KW"/>
</dbReference>
<dbReference type="Proteomes" id="UP000297861">
    <property type="component" value="Unassembled WGS sequence"/>
</dbReference>
<dbReference type="PANTHER" id="PTHR43042">
    <property type="entry name" value="SAM-DEPENDENT METHYLTRANSFERASE"/>
    <property type="match status" value="1"/>
</dbReference>
<dbReference type="CDD" id="cd02440">
    <property type="entry name" value="AdoMet_MTases"/>
    <property type="match status" value="1"/>
</dbReference>
<organism evidence="1 2">
    <name type="scientific">Dysgonomonas capnocytophagoides</name>
    <dbReference type="NCBI Taxonomy" id="45254"/>
    <lineage>
        <taxon>Bacteria</taxon>
        <taxon>Pseudomonadati</taxon>
        <taxon>Bacteroidota</taxon>
        <taxon>Bacteroidia</taxon>
        <taxon>Bacteroidales</taxon>
        <taxon>Dysgonomonadaceae</taxon>
        <taxon>Dysgonomonas</taxon>
    </lineage>
</organism>